<dbReference type="SUPFAM" id="SSF48256">
    <property type="entry name" value="Citrate synthase"/>
    <property type="match status" value="1"/>
</dbReference>
<dbReference type="InterPro" id="IPR016142">
    <property type="entry name" value="Citrate_synth-like_lrg_a-sub"/>
</dbReference>
<dbReference type="Gene3D" id="1.10.580.10">
    <property type="entry name" value="Citrate Synthase, domain 1"/>
    <property type="match status" value="2"/>
</dbReference>
<keyword evidence="2" id="KW-0808">Transferase</keyword>
<protein>
    <submittedName>
        <fullName evidence="3">Citrate synthase-like protein, putative</fullName>
    </submittedName>
</protein>
<dbReference type="PANTHER" id="PTHR11739:SF4">
    <property type="entry name" value="CITRATE SYNTHASE, PEROXISOMAL"/>
    <property type="match status" value="1"/>
</dbReference>
<dbReference type="InterPro" id="IPR016143">
    <property type="entry name" value="Citrate_synth-like_sm_a-sub"/>
</dbReference>
<dbReference type="InterPro" id="IPR036969">
    <property type="entry name" value="Citrate_synthase_sf"/>
</dbReference>
<gene>
    <name evidence="3" type="ORF">PGABG01_0607900</name>
</gene>
<dbReference type="EMBL" id="LT969429">
    <property type="protein sequence ID" value="SOV12217.1"/>
    <property type="molecule type" value="Genomic_DNA"/>
</dbReference>
<evidence type="ECO:0000256" key="1">
    <source>
        <dbReference type="ARBA" id="ARBA00010566"/>
    </source>
</evidence>
<reference evidence="3" key="1">
    <citation type="submission" date="2016-09" db="EMBL/GenBank/DDBJ databases">
        <authorList>
            <consortium name="Pathogen Informatics"/>
            <person name="Sun Q."/>
            <person name="Inoue M."/>
        </authorList>
    </citation>
    <scope>NUCLEOTIDE SEQUENCE</scope>
</reference>
<dbReference type="InterPro" id="IPR002020">
    <property type="entry name" value="Citrate_synthase"/>
</dbReference>
<sequence>MINFNSKVCKLILMRHRKVPFFHFLKNDCLKNDIKCFCNNSKNKIYEKIKKEKKHTDVTSSLFLETEIFFEHKDIFYRGINIGDLCTYGNFEETIYLFLYKKLPNIKELKEKRNIFMNSLKLLDEKRIFEMHNNVSNCNLLELLRIYFIHCSQDKNKKGFIDINICYYEILASYLKLINPKYSLENYKNVNIDHKIYTNDFFCSCLFLNFCLKLNYIKKNIQEKNDKINIDNIYKNHHINNSIQSNEPICKVPSVNYDIYSIKLISSVLIILCDNNINESTFLIRMISNMCKNYFNICISMITFYIDIFKEINLHTSLQYFLNFKIYQNENENKNKNENKNIIYDDHIPQNYLNFFFHKNNNFNKKNNILKKYIEDYCNLTSQHNINILYNFIYVENYFLKHKNIYPTLYYYTLLVFHILNIPLDYYPSFYFISRLLSFTAHINEQKENNKIVKYGGVYVGKPTRQYVDIQER</sequence>
<comment type="similarity">
    <text evidence="1">Belongs to the citrate synthase family.</text>
</comment>
<dbReference type="Gene3D" id="1.10.230.10">
    <property type="entry name" value="Cytochrome P450-Terp, domain 2"/>
    <property type="match status" value="1"/>
</dbReference>
<proteinExistence type="inferred from homology"/>
<evidence type="ECO:0000313" key="4">
    <source>
        <dbReference type="Proteomes" id="UP000831156"/>
    </source>
</evidence>
<dbReference type="Proteomes" id="UP000831156">
    <property type="component" value="Chromosome 6"/>
</dbReference>
<organism evidence="3 4">
    <name type="scientific">Plasmodium gaboni</name>
    <dbReference type="NCBI Taxonomy" id="647221"/>
    <lineage>
        <taxon>Eukaryota</taxon>
        <taxon>Sar</taxon>
        <taxon>Alveolata</taxon>
        <taxon>Apicomplexa</taxon>
        <taxon>Aconoidasida</taxon>
        <taxon>Haemosporida</taxon>
        <taxon>Plasmodiidae</taxon>
        <taxon>Plasmodium</taxon>
        <taxon>Plasmodium (Laverania)</taxon>
    </lineage>
</organism>
<evidence type="ECO:0000313" key="3">
    <source>
        <dbReference type="EMBL" id="SOV12217.1"/>
    </source>
</evidence>
<evidence type="ECO:0000256" key="2">
    <source>
        <dbReference type="ARBA" id="ARBA00022679"/>
    </source>
</evidence>
<name>A0ABY1UJC3_9APIC</name>
<accession>A0ABY1UJC3</accession>
<dbReference type="PANTHER" id="PTHR11739">
    <property type="entry name" value="CITRATE SYNTHASE"/>
    <property type="match status" value="1"/>
</dbReference>
<dbReference type="Pfam" id="PF00285">
    <property type="entry name" value="Citrate_synt"/>
    <property type="match status" value="1"/>
</dbReference>
<keyword evidence="4" id="KW-1185">Reference proteome</keyword>